<organism evidence="2 3">
    <name type="scientific">Leptospira hartskeerlii</name>
    <dbReference type="NCBI Taxonomy" id="2023177"/>
    <lineage>
        <taxon>Bacteria</taxon>
        <taxon>Pseudomonadati</taxon>
        <taxon>Spirochaetota</taxon>
        <taxon>Spirochaetia</taxon>
        <taxon>Leptospirales</taxon>
        <taxon>Leptospiraceae</taxon>
        <taxon>Leptospira</taxon>
    </lineage>
</organism>
<reference evidence="2 3" key="1">
    <citation type="submission" date="2017-07" db="EMBL/GenBank/DDBJ databases">
        <title>Leptospira spp. isolated from tropical soils.</title>
        <authorList>
            <person name="Thibeaux R."/>
            <person name="Iraola G."/>
            <person name="Ferres I."/>
            <person name="Bierque E."/>
            <person name="Girault D."/>
            <person name="Soupe-Gilbert M.-E."/>
            <person name="Picardeau M."/>
            <person name="Goarant C."/>
        </authorList>
    </citation>
    <scope>NUCLEOTIDE SEQUENCE [LARGE SCALE GENOMIC DNA]</scope>
    <source>
        <strain evidence="2 3">MCA1-C-A1</strain>
    </source>
</reference>
<evidence type="ECO:0000313" key="3">
    <source>
        <dbReference type="Proteomes" id="UP000232196"/>
    </source>
</evidence>
<dbReference type="InterPro" id="IPR001623">
    <property type="entry name" value="DnaJ_domain"/>
</dbReference>
<dbReference type="Gene3D" id="1.10.287.110">
    <property type="entry name" value="DnaJ domain"/>
    <property type="match status" value="1"/>
</dbReference>
<feature type="domain" description="J" evidence="1">
    <location>
        <begin position="249"/>
        <end position="303"/>
    </location>
</feature>
<dbReference type="InterPro" id="IPR036869">
    <property type="entry name" value="J_dom_sf"/>
</dbReference>
<dbReference type="EMBL" id="NPDN01000002">
    <property type="protein sequence ID" value="PJZ26946.1"/>
    <property type="molecule type" value="Genomic_DNA"/>
</dbReference>
<dbReference type="OrthoDB" id="343146at2"/>
<protein>
    <submittedName>
        <fullName evidence="2">Molecular chaperone DnaJ</fullName>
    </submittedName>
</protein>
<evidence type="ECO:0000259" key="1">
    <source>
        <dbReference type="PROSITE" id="PS50076"/>
    </source>
</evidence>
<dbReference type="AlphaFoldDB" id="A0A2M9XGY9"/>
<comment type="caution">
    <text evidence="2">The sequence shown here is derived from an EMBL/GenBank/DDBJ whole genome shotgun (WGS) entry which is preliminary data.</text>
</comment>
<dbReference type="CDD" id="cd06257">
    <property type="entry name" value="DnaJ"/>
    <property type="match status" value="1"/>
</dbReference>
<accession>A0A2M9XGY9</accession>
<proteinExistence type="predicted"/>
<gene>
    <name evidence="2" type="ORF">CH357_05565</name>
</gene>
<dbReference type="Pfam" id="PF00226">
    <property type="entry name" value="DnaJ"/>
    <property type="match status" value="1"/>
</dbReference>
<dbReference type="RefSeq" id="WP_100705736.1">
    <property type="nucleotide sequence ID" value="NZ_NPDL01000002.1"/>
</dbReference>
<dbReference type="SUPFAM" id="SSF46565">
    <property type="entry name" value="Chaperone J-domain"/>
    <property type="match status" value="1"/>
</dbReference>
<evidence type="ECO:0000313" key="2">
    <source>
        <dbReference type="EMBL" id="PJZ26946.1"/>
    </source>
</evidence>
<keyword evidence="3" id="KW-1185">Reference proteome</keyword>
<dbReference type="SMART" id="SM00271">
    <property type="entry name" value="DnaJ"/>
    <property type="match status" value="1"/>
</dbReference>
<dbReference type="Proteomes" id="UP000232196">
    <property type="component" value="Unassembled WGS sequence"/>
</dbReference>
<dbReference type="PROSITE" id="PS50076">
    <property type="entry name" value="DNAJ_2"/>
    <property type="match status" value="1"/>
</dbReference>
<sequence length="303" mass="36142">MNARSFDQVKSSLEDVIFELQSGSNDCEWFISSEKLIEILEIRREDYFKLLYTLRGEREYSSKGSQGFTQDNADLLILLLEKVLKIEGLAYEFAKGGVYFDDAYLDEFRAYLKEIVLSKLERHDLDKELLLLLISSTKKFEDAFDSYFDDKFDVQRLVDNGITEFLDRKGFSGDYGADVFLRSYFFQILNTKLFPIRQITSEYRDRAYYEIFGRFREEEKEKTKKKKSNFRKKFSSKSFYEDEDAETREHREFLGLSEEYSKAELKNKYKEMIKKYHPDVNKEGLEMTQRIIASYNFLVMKDR</sequence>
<name>A0A2M9XGY9_9LEPT</name>